<dbReference type="Pfam" id="PF10978">
    <property type="entry name" value="DUF2785"/>
    <property type="match status" value="1"/>
</dbReference>
<dbReference type="Proteomes" id="UP000707477">
    <property type="component" value="Unassembled WGS sequence"/>
</dbReference>
<gene>
    <name evidence="1" type="ORF">HEQ44_05815</name>
</gene>
<keyword evidence="2" id="KW-1185">Reference proteome</keyword>
<evidence type="ECO:0000313" key="1">
    <source>
        <dbReference type="EMBL" id="NLR29696.1"/>
    </source>
</evidence>
<sequence length="323" mass="36889">MDEQIGELQRQLAALNTDLKAGTVFQSLGPRLGQLMDGLHRRRRTPVTLPDDREGIEDLLGNLREKLDQNQPLHLSLQDLDFLLRYLASPDPKIRYNGVNFTVYDALQQNALDTNDMVTLVNFLSRDNVLFNHILEPTNAAVFGRAGSASMLAVVLHFIAENDAQGMVDYQHLVNQVATYICLETDTRGFINQQGWAHAYAAILDLLMVLSETDSLPRADKLFLLQVLIERLKRLTTPLIYGENDRMATYFVVLTNRHPLYETALLNALKQWRQTVARRRRPDSLAGWNQFFNRKRLADALRLRQDASPKLKKYLNSTIDFLG</sequence>
<name>A0ABX1L3W2_9LACO</name>
<accession>A0ABX1L3W2</accession>
<protein>
    <submittedName>
        <fullName evidence="1">DUF2785 domain-containing protein</fullName>
    </submittedName>
</protein>
<proteinExistence type="predicted"/>
<dbReference type="RefSeq" id="WP_168849514.1">
    <property type="nucleotide sequence ID" value="NZ_JAAVSD010000012.1"/>
</dbReference>
<organism evidence="1 2">
    <name type="scientific">Levilactobacillus tujiorum</name>
    <dbReference type="NCBI Taxonomy" id="2912243"/>
    <lineage>
        <taxon>Bacteria</taxon>
        <taxon>Bacillati</taxon>
        <taxon>Bacillota</taxon>
        <taxon>Bacilli</taxon>
        <taxon>Lactobacillales</taxon>
        <taxon>Lactobacillaceae</taxon>
        <taxon>Levilactobacillus</taxon>
    </lineage>
</organism>
<comment type="caution">
    <text evidence="1">The sequence shown here is derived from an EMBL/GenBank/DDBJ whole genome shotgun (WGS) entry which is preliminary data.</text>
</comment>
<dbReference type="EMBL" id="JAAVSD010000012">
    <property type="protein sequence ID" value="NLR29696.1"/>
    <property type="molecule type" value="Genomic_DNA"/>
</dbReference>
<reference evidence="1 2" key="1">
    <citation type="submission" date="2020-03" db="EMBL/GenBank/DDBJ databases">
        <authorList>
            <person name="Zhang Z."/>
            <person name="Guo Z."/>
            <person name="Hou Q."/>
            <person name="Shen X."/>
        </authorList>
    </citation>
    <scope>NUCLEOTIDE SEQUENCE [LARGE SCALE GENOMIC DNA]</scope>
    <source>
        <strain evidence="1 2">HBUAS51329</strain>
    </source>
</reference>
<evidence type="ECO:0000313" key="2">
    <source>
        <dbReference type="Proteomes" id="UP000707477"/>
    </source>
</evidence>
<dbReference type="InterPro" id="IPR021247">
    <property type="entry name" value="DUF2785"/>
</dbReference>